<accession>A0A845SZ68</accession>
<organism evidence="3 5">
    <name type="scientific">Anaerotruncus colihominis</name>
    <dbReference type="NCBI Taxonomy" id="169435"/>
    <lineage>
        <taxon>Bacteria</taxon>
        <taxon>Bacillati</taxon>
        <taxon>Bacillota</taxon>
        <taxon>Clostridia</taxon>
        <taxon>Eubacteriales</taxon>
        <taxon>Oscillospiraceae</taxon>
        <taxon>Anaerotruncus</taxon>
    </lineage>
</organism>
<dbReference type="EMBL" id="QXWZ01000001">
    <property type="protein sequence ID" value="NBI77371.1"/>
    <property type="molecule type" value="Genomic_DNA"/>
</dbReference>
<dbReference type="Proteomes" id="UP000446348">
    <property type="component" value="Unassembled WGS sequence"/>
</dbReference>
<keyword evidence="1" id="KW-1133">Transmembrane helix</keyword>
<feature type="transmembrane region" description="Helical" evidence="1">
    <location>
        <begin position="75"/>
        <end position="93"/>
    </location>
</feature>
<comment type="caution">
    <text evidence="3">The sequence shown here is derived from an EMBL/GenBank/DDBJ whole genome shotgun (WGS) entry which is preliminary data.</text>
</comment>
<dbReference type="Gene3D" id="1.10.1760.20">
    <property type="match status" value="1"/>
</dbReference>
<evidence type="ECO:0000256" key="1">
    <source>
        <dbReference type="SAM" id="Phobius"/>
    </source>
</evidence>
<dbReference type="NCBIfam" id="TIGR02359">
    <property type="entry name" value="thiW"/>
    <property type="match status" value="1"/>
</dbReference>
<evidence type="ECO:0000313" key="5">
    <source>
        <dbReference type="Proteomes" id="UP000462501"/>
    </source>
</evidence>
<feature type="transmembrane region" description="Helical" evidence="1">
    <location>
        <begin position="130"/>
        <end position="155"/>
    </location>
</feature>
<dbReference type="InterPro" id="IPR012652">
    <property type="entry name" value="ThiW"/>
</dbReference>
<feature type="transmembrane region" description="Helical" evidence="1">
    <location>
        <begin position="105"/>
        <end position="124"/>
    </location>
</feature>
<name>A0A845SZ68_9FIRM</name>
<dbReference type="Proteomes" id="UP000462501">
    <property type="component" value="Unassembled WGS sequence"/>
</dbReference>
<reference evidence="3 5" key="2">
    <citation type="submission" date="2019-06" db="EMBL/GenBank/DDBJ databases">
        <title>Draft genome sequences of 15 bacterial species constituting the stable defined intestinal microbiota of the GM15 gnotobiotic mouse model.</title>
        <authorList>
            <person name="Elie C."/>
            <person name="Mathieu A."/>
            <person name="Saliou A."/>
            <person name="Darnaud M."/>
            <person name="Leulier F."/>
            <person name="Tamellini A."/>
        </authorList>
    </citation>
    <scope>NUCLEOTIDE SEQUENCE [LARGE SCALE GENOMIC DNA]</scope>
    <source>
        <strain evidence="3 5">JM4-15</strain>
    </source>
</reference>
<dbReference type="EMBL" id="VIQT01000010">
    <property type="protein sequence ID" value="NDO39217.1"/>
    <property type="molecule type" value="Genomic_DNA"/>
</dbReference>
<keyword evidence="1" id="KW-0812">Transmembrane</keyword>
<evidence type="ECO:0000313" key="2">
    <source>
        <dbReference type="EMBL" id="NBI77371.1"/>
    </source>
</evidence>
<evidence type="ECO:0000313" key="3">
    <source>
        <dbReference type="EMBL" id="NDO39217.1"/>
    </source>
</evidence>
<evidence type="ECO:0000313" key="4">
    <source>
        <dbReference type="Proteomes" id="UP000446348"/>
    </source>
</evidence>
<proteinExistence type="predicted"/>
<dbReference type="OrthoDB" id="5516776at2"/>
<reference evidence="2 4" key="1">
    <citation type="submission" date="2018-08" db="EMBL/GenBank/DDBJ databases">
        <title>Murine metabolic-syndrome-specific gut microbial biobank.</title>
        <authorList>
            <person name="Liu C."/>
        </authorList>
    </citation>
    <scope>NUCLEOTIDE SEQUENCE [LARGE SCALE GENOMIC DNA]</scope>
    <source>
        <strain evidence="2 4">X69</strain>
    </source>
</reference>
<sequence length="171" mass="17697">MIMQTNVKKLAVAGVLVAVGVACSTFSIPVGASRCFPIQHMVNVIAGVLLGPLYACAMAFCTSLLRVLLGTGSLLAFPGSMIGALCCGLCYKATKKLPPAYLGEIIGTGVLGGMACYPIATLVMGKEAALFTYVPAFFLSTVVGATFSVLVIGALQKTRVLGQMELALDRK</sequence>
<gene>
    <name evidence="3" type="primary">thiW</name>
    <name evidence="2" type="ORF">D3Z39_00530</name>
    <name evidence="3" type="ORF">FMM72_08085</name>
</gene>
<feature type="transmembrane region" description="Helical" evidence="1">
    <location>
        <begin position="44"/>
        <end position="69"/>
    </location>
</feature>
<protein>
    <submittedName>
        <fullName evidence="3">Energy coupling factor transporter S component ThiW</fullName>
    </submittedName>
</protein>
<dbReference type="Pfam" id="PF09512">
    <property type="entry name" value="ThiW"/>
    <property type="match status" value="1"/>
</dbReference>
<feature type="transmembrane region" description="Helical" evidence="1">
    <location>
        <begin position="12"/>
        <end position="32"/>
    </location>
</feature>
<keyword evidence="1" id="KW-0472">Membrane</keyword>
<dbReference type="PIRSF" id="PIRSF024534">
    <property type="entry name" value="ThiW"/>
    <property type="match status" value="1"/>
</dbReference>
<dbReference type="AlphaFoldDB" id="A0A845SZ68"/>